<accession>A0A094J1S8</accession>
<organism evidence="1 2">
    <name type="scientific">Pseudidiomarina salinarum</name>
    <dbReference type="NCBI Taxonomy" id="435908"/>
    <lineage>
        <taxon>Bacteria</taxon>
        <taxon>Pseudomonadati</taxon>
        <taxon>Pseudomonadota</taxon>
        <taxon>Gammaproteobacteria</taxon>
        <taxon>Alteromonadales</taxon>
        <taxon>Idiomarinaceae</taxon>
        <taxon>Pseudidiomarina</taxon>
    </lineage>
</organism>
<dbReference type="GO" id="GO:0016787">
    <property type="term" value="F:hydrolase activity"/>
    <property type="evidence" value="ECO:0007669"/>
    <property type="project" value="UniProtKB-KW"/>
</dbReference>
<reference evidence="1 2" key="1">
    <citation type="submission" date="2014-06" db="EMBL/GenBank/DDBJ databases">
        <title>The draft genome sequence of Idiomarina salinarum ISL-52.</title>
        <authorList>
            <person name="Du J."/>
            <person name="Shao Z."/>
        </authorList>
    </citation>
    <scope>NUCLEOTIDE SEQUENCE [LARGE SCALE GENOMIC DNA]</scope>
    <source>
        <strain evidence="1 2">ISL-52</strain>
    </source>
</reference>
<dbReference type="EMBL" id="JPER01000001">
    <property type="protein sequence ID" value="KFZ32019.1"/>
    <property type="molecule type" value="Genomic_DNA"/>
</dbReference>
<dbReference type="STRING" id="435908.IDSA_04920"/>
<keyword evidence="2" id="KW-1185">Reference proteome</keyword>
<dbReference type="RefSeq" id="WP_034774666.1">
    <property type="nucleotide sequence ID" value="NZ_JPER01000001.1"/>
</dbReference>
<dbReference type="OrthoDB" id="8586159at2"/>
<dbReference type="Proteomes" id="UP000054363">
    <property type="component" value="Unassembled WGS sequence"/>
</dbReference>
<dbReference type="AlphaFoldDB" id="A0A094J1S8"/>
<dbReference type="eggNOG" id="COG1752">
    <property type="taxonomic scope" value="Bacteria"/>
</dbReference>
<proteinExistence type="predicted"/>
<name>A0A094J1S8_9GAMM</name>
<sequence length="355" mass="40501">MAADWLQIRAGREAWLHIQEQGLKPADIGLLMGASGGPKWFILQGLDRYLFGDFLARREQPLDMLGTSAGAWRFASLGQTDPVAASDLFCRLYSHQTYSEKPDVREITDEARKLLHEYIPDDAVADILAQDKFRHHFIVTRCRGLAAKEGRSQLLGLLGSAAANAVNRRWLGRFYDRVIFHHPKSDAAFTRGWNDFPTHHVELSAANFKSALLATGSIPMVIEGVRDIPGAPPGIYRDGGITDYHFDVDLSAVNGLVLYPHFHQEVVPGWFDKSLRWRRTQGKIWPKVILMTPTDEFIRTLPYGKIPDRKDFSNLSAAERLKYWQQAVEQGKRMADQLHEWIETDKLREKVRLWK</sequence>
<keyword evidence="1" id="KW-0378">Hydrolase</keyword>
<comment type="caution">
    <text evidence="1">The sequence shown here is derived from an EMBL/GenBank/DDBJ whole genome shotgun (WGS) entry which is preliminary data.</text>
</comment>
<protein>
    <submittedName>
        <fullName evidence="1">Alpha/beta hydrolase</fullName>
    </submittedName>
</protein>
<gene>
    <name evidence="1" type="ORF">IDSA_04920</name>
</gene>
<evidence type="ECO:0000313" key="1">
    <source>
        <dbReference type="EMBL" id="KFZ32019.1"/>
    </source>
</evidence>
<evidence type="ECO:0000313" key="2">
    <source>
        <dbReference type="Proteomes" id="UP000054363"/>
    </source>
</evidence>
<dbReference type="SUPFAM" id="SSF52151">
    <property type="entry name" value="FabD/lysophospholipase-like"/>
    <property type="match status" value="1"/>
</dbReference>
<dbReference type="InterPro" id="IPR016035">
    <property type="entry name" value="Acyl_Trfase/lysoPLipase"/>
</dbReference>